<sequence>MLVSLKMQDPNKRRQKAPVRSMHMGNPPMALGKRNPTRPIILSFDEDGTNKTCKNEDSNSTFEDLRKHTESHLKNDSRSQRI</sequence>
<dbReference type="AlphaFoldDB" id="A0A9P6AJQ0"/>
<reference evidence="2" key="1">
    <citation type="journal article" date="2020" name="Nat. Commun.">
        <title>Large-scale genome sequencing of mycorrhizal fungi provides insights into the early evolution of symbiotic traits.</title>
        <authorList>
            <person name="Miyauchi S."/>
            <person name="Kiss E."/>
            <person name="Kuo A."/>
            <person name="Drula E."/>
            <person name="Kohler A."/>
            <person name="Sanchez-Garcia M."/>
            <person name="Morin E."/>
            <person name="Andreopoulos B."/>
            <person name="Barry K.W."/>
            <person name="Bonito G."/>
            <person name="Buee M."/>
            <person name="Carver A."/>
            <person name="Chen C."/>
            <person name="Cichocki N."/>
            <person name="Clum A."/>
            <person name="Culley D."/>
            <person name="Crous P.W."/>
            <person name="Fauchery L."/>
            <person name="Girlanda M."/>
            <person name="Hayes R.D."/>
            <person name="Keri Z."/>
            <person name="LaButti K."/>
            <person name="Lipzen A."/>
            <person name="Lombard V."/>
            <person name="Magnuson J."/>
            <person name="Maillard F."/>
            <person name="Murat C."/>
            <person name="Nolan M."/>
            <person name="Ohm R.A."/>
            <person name="Pangilinan J."/>
            <person name="Pereira M.F."/>
            <person name="Perotto S."/>
            <person name="Peter M."/>
            <person name="Pfister S."/>
            <person name="Riley R."/>
            <person name="Sitrit Y."/>
            <person name="Stielow J.B."/>
            <person name="Szollosi G."/>
            <person name="Zifcakova L."/>
            <person name="Stursova M."/>
            <person name="Spatafora J.W."/>
            <person name="Tedersoo L."/>
            <person name="Vaario L.M."/>
            <person name="Yamada A."/>
            <person name="Yan M."/>
            <person name="Wang P."/>
            <person name="Xu J."/>
            <person name="Bruns T."/>
            <person name="Baldrian P."/>
            <person name="Vilgalys R."/>
            <person name="Dunand C."/>
            <person name="Henrissat B."/>
            <person name="Grigoriev I.V."/>
            <person name="Hibbett D."/>
            <person name="Nagy L.G."/>
            <person name="Martin F.M."/>
        </authorList>
    </citation>
    <scope>NUCLEOTIDE SEQUENCE</scope>
    <source>
        <strain evidence="2">UP504</strain>
    </source>
</reference>
<proteinExistence type="predicted"/>
<name>A0A9P6AJQ0_9AGAM</name>
<feature type="region of interest" description="Disordered" evidence="1">
    <location>
        <begin position="1"/>
        <end position="82"/>
    </location>
</feature>
<dbReference type="Proteomes" id="UP000886523">
    <property type="component" value="Unassembled WGS sequence"/>
</dbReference>
<feature type="compositionally biased region" description="Basic and acidic residues" evidence="1">
    <location>
        <begin position="53"/>
        <end position="82"/>
    </location>
</feature>
<evidence type="ECO:0000256" key="1">
    <source>
        <dbReference type="SAM" id="MobiDB-lite"/>
    </source>
</evidence>
<comment type="caution">
    <text evidence="2">The sequence shown here is derived from an EMBL/GenBank/DDBJ whole genome shotgun (WGS) entry which is preliminary data.</text>
</comment>
<accession>A0A9P6AJQ0</accession>
<dbReference type="EMBL" id="MU129091">
    <property type="protein sequence ID" value="KAF9507063.1"/>
    <property type="molecule type" value="Genomic_DNA"/>
</dbReference>
<keyword evidence="3" id="KW-1185">Reference proteome</keyword>
<evidence type="ECO:0000313" key="3">
    <source>
        <dbReference type="Proteomes" id="UP000886523"/>
    </source>
</evidence>
<protein>
    <submittedName>
        <fullName evidence="2">Uncharacterized protein</fullName>
    </submittedName>
</protein>
<gene>
    <name evidence="2" type="ORF">BS47DRAFT_350177</name>
</gene>
<organism evidence="2 3">
    <name type="scientific">Hydnum rufescens UP504</name>
    <dbReference type="NCBI Taxonomy" id="1448309"/>
    <lineage>
        <taxon>Eukaryota</taxon>
        <taxon>Fungi</taxon>
        <taxon>Dikarya</taxon>
        <taxon>Basidiomycota</taxon>
        <taxon>Agaricomycotina</taxon>
        <taxon>Agaricomycetes</taxon>
        <taxon>Cantharellales</taxon>
        <taxon>Hydnaceae</taxon>
        <taxon>Hydnum</taxon>
    </lineage>
</organism>
<evidence type="ECO:0000313" key="2">
    <source>
        <dbReference type="EMBL" id="KAF9507063.1"/>
    </source>
</evidence>